<comment type="caution">
    <text evidence="3">The sequence shown here is derived from an EMBL/GenBank/DDBJ whole genome shotgun (WGS) entry which is preliminary data.</text>
</comment>
<protein>
    <recommendedName>
        <fullName evidence="2">DUF6603 domain-containing protein</fullName>
    </recommendedName>
</protein>
<evidence type="ECO:0000313" key="4">
    <source>
        <dbReference type="Proteomes" id="UP001529338"/>
    </source>
</evidence>
<keyword evidence="4" id="KW-1185">Reference proteome</keyword>
<evidence type="ECO:0000313" key="3">
    <source>
        <dbReference type="EMBL" id="MDM7853880.1"/>
    </source>
</evidence>
<feature type="region of interest" description="Disordered" evidence="1">
    <location>
        <begin position="1070"/>
        <end position="1089"/>
    </location>
</feature>
<reference evidence="3 4" key="1">
    <citation type="submission" date="2023-06" db="EMBL/GenBank/DDBJ databases">
        <title>Cellulomonas sp. MW4 Whole genome sequence.</title>
        <authorList>
            <person name="Park S."/>
        </authorList>
    </citation>
    <scope>NUCLEOTIDE SEQUENCE [LARGE SCALE GENOMIC DNA]</scope>
    <source>
        <strain evidence="3 4">MW4</strain>
    </source>
</reference>
<proteinExistence type="predicted"/>
<accession>A0ABT7SCH8</accession>
<dbReference type="RefSeq" id="WP_289453396.1">
    <property type="nucleotide sequence ID" value="NZ_JAUCGQ010000001.1"/>
</dbReference>
<name>A0ABT7SCH8_9CELL</name>
<feature type="domain" description="DUF6603" evidence="2">
    <location>
        <begin position="464"/>
        <end position="1025"/>
    </location>
</feature>
<evidence type="ECO:0000256" key="1">
    <source>
        <dbReference type="SAM" id="MobiDB-lite"/>
    </source>
</evidence>
<organism evidence="3 4">
    <name type="scientific">Cellulomonas alba</name>
    <dbReference type="NCBI Taxonomy" id="3053467"/>
    <lineage>
        <taxon>Bacteria</taxon>
        <taxon>Bacillati</taxon>
        <taxon>Actinomycetota</taxon>
        <taxon>Actinomycetes</taxon>
        <taxon>Micrococcales</taxon>
        <taxon>Cellulomonadaceae</taxon>
        <taxon>Cellulomonas</taxon>
    </lineage>
</organism>
<dbReference type="Pfam" id="PF20248">
    <property type="entry name" value="DUF6603"/>
    <property type="match status" value="1"/>
</dbReference>
<gene>
    <name evidence="3" type="ORF">QRT04_02955</name>
</gene>
<evidence type="ECO:0000259" key="2">
    <source>
        <dbReference type="Pfam" id="PF20248"/>
    </source>
</evidence>
<sequence length="1089" mass="109066">MSAAGTLAPVIKATAAAAAGLGELLGDVEDFGDLLAAVGCALGPGVELDLQLLEPKLGSLRDALGSLATASGGLDPEADDEELVGQLAVVATAFAAVTAAVAALATTPLPGGLPEPLDDPQTWVAIAERGLGFVVRAQLAERAPQALAILELLGVADPGDFDDTGAVVTRPATLHWDLVPRLLSDPVGVLGDAYGWGDLLDQRRLLQTIAGLAHAFGLSPAADGRDAILQMFWTPPAAGSDSLDVGAVTLPLVTLDASSAVPVQSVVELVAFGVPGAAGGPDVRGLGLGVVADAALSTSIALADAVSLAIAGDVQAGVGLALTPDGVSFGSAGGGAAAGGSLTLTLTARPQPAWAFGDPQGTRFETSRLEISVTAKAAVSSAHGVEDPSVVVRVEGDFAVNLDLSSGDGFVTTLLGDEPQRMAFTAGVEWSSATGLRFLGGPAGGGAGAPLLATTLPLDLDVAGVLHLSSLALEAGAAGQGAALRALASGGLDLGPVHVVFRRIGVALQIAAPPDGTGNLGPLDVSLGLAGPEALGLSIDAAAISGGGYLEIDTVHGRYVGIAQLTLVDVVSVTAIGIVTTQMPDGSPGFSLLLLITAQGFTPVQLGMGFALTGIGGLVALNRTVDADKVRGGLSDGILDSVLFVQDPVANADRVITTLDSIFPIARDRLVVGPLAEISWGTPAIVKLRLAVLLDLPMPIRAVILAALSVTLPDPETPAVELHVDAIGVLDLGRSQLALDASLHDSRVLSFTLTGDLALRLDWGQNPGFLLSAGGFHPRFTPPAGLRPLRRLALQLTSGKNPQVRFEAYLAVTSNTLQMGAKASVALDVGGFSITGGGSFDALLQWSPFHLEVDLAAWVKISAGGTTLLSLSLALTVTGPAPWHLTGTASFSILFLSASVSVDLTLGSSAAATTPVAAVDVGGLLWDAVSPASAWEAVLPAAVSPGAVLAIGPVSAGRVVAHPLATVSVRQKVAPLGVAVSHVGAHLTTNGTETYALTLTGPAGTTSRPLTDLFARSQYATVADEQKLAAPSFEPFTSGVELAPEHATSSGPSVPCLAVVDTLDVTALDSPPVSGQPAPALVPVAGGGA</sequence>
<dbReference type="InterPro" id="IPR046538">
    <property type="entry name" value="DUF6603"/>
</dbReference>
<feature type="compositionally biased region" description="Low complexity" evidence="1">
    <location>
        <begin position="1075"/>
        <end position="1089"/>
    </location>
</feature>
<dbReference type="EMBL" id="JAUCGQ010000001">
    <property type="protein sequence ID" value="MDM7853880.1"/>
    <property type="molecule type" value="Genomic_DNA"/>
</dbReference>
<dbReference type="Proteomes" id="UP001529338">
    <property type="component" value="Unassembled WGS sequence"/>
</dbReference>